<keyword evidence="4" id="KW-1185">Reference proteome</keyword>
<organism evidence="3 4">
    <name type="scientific">Symbiochloris irregularis</name>
    <dbReference type="NCBI Taxonomy" id="706552"/>
    <lineage>
        <taxon>Eukaryota</taxon>
        <taxon>Viridiplantae</taxon>
        <taxon>Chlorophyta</taxon>
        <taxon>core chlorophytes</taxon>
        <taxon>Trebouxiophyceae</taxon>
        <taxon>Trebouxiales</taxon>
        <taxon>Trebouxiaceae</taxon>
        <taxon>Symbiochloris</taxon>
    </lineage>
</organism>
<dbReference type="Gene3D" id="2.60.120.650">
    <property type="entry name" value="Cupin"/>
    <property type="match status" value="1"/>
</dbReference>
<feature type="region of interest" description="Disordered" evidence="1">
    <location>
        <begin position="42"/>
        <end position="70"/>
    </location>
</feature>
<reference evidence="3 4" key="1">
    <citation type="journal article" date="2024" name="Nat. Commun.">
        <title>Phylogenomics reveals the evolutionary origins of lichenization in chlorophyte algae.</title>
        <authorList>
            <person name="Puginier C."/>
            <person name="Libourel C."/>
            <person name="Otte J."/>
            <person name="Skaloud P."/>
            <person name="Haon M."/>
            <person name="Grisel S."/>
            <person name="Petersen M."/>
            <person name="Berrin J.G."/>
            <person name="Delaux P.M."/>
            <person name="Dal Grande F."/>
            <person name="Keller J."/>
        </authorList>
    </citation>
    <scope>NUCLEOTIDE SEQUENCE [LARGE SCALE GENOMIC DNA]</scope>
    <source>
        <strain evidence="3 4">SAG 2036</strain>
    </source>
</reference>
<dbReference type="AlphaFoldDB" id="A0AAW1PRK6"/>
<evidence type="ECO:0000313" key="3">
    <source>
        <dbReference type="EMBL" id="KAK9812259.1"/>
    </source>
</evidence>
<name>A0AAW1PRK6_9CHLO</name>
<gene>
    <name evidence="3" type="ORF">WJX73_008387</name>
</gene>
<protein>
    <recommendedName>
        <fullName evidence="2">JmjC domain-containing protein</fullName>
    </recommendedName>
</protein>
<dbReference type="Proteomes" id="UP001465755">
    <property type="component" value="Unassembled WGS sequence"/>
</dbReference>
<dbReference type="EMBL" id="JALJOQ010000008">
    <property type="protein sequence ID" value="KAK9812259.1"/>
    <property type="molecule type" value="Genomic_DNA"/>
</dbReference>
<sequence>MAAQSSDPRRFCSVDNCPKGDTVKFRGYKDYDGLRVHWNKHHSDLGTFSHPNVPDDAGREERRKEKGRARQRKYIANRGQLLAEAERVVDEVKRRVEAAGPGPMFGLAAAAGVQTKAALLDILKKLDNIAGSSEIAGGDQCDILRVNAKVGGVNCARCKTQSCGQLLSWQDGSVACSDEQAHNHMQCSNCRADGDQLIAQLNEGDYLNLIRVVQHSELDDLSPTSLDDMARVEPSKRPAIISGWELGVEIQELSELSLEAFESESDQAAPSDTTQIQRCITRAYSKGNYFSCNFIMAQGGQHPMTKFIEDSTASDFILGSKGVYDARKLTLLLLTFCTDELSGTPMHLDWTEALNHQNKLLVTPAIRKRFPNAKWAQNLDSKQGSVWNFFSPPTIEKVETWCQKRLQKRLSDEDFPLLNEAQMNELKEYVGTGWVELEQGHGELIFVPPGWLHQVRNLSPNLKVAWERLVHDRLRSYPTVSKLISRFIGGRSARDYVGFSTCCVNALLA</sequence>
<dbReference type="InterPro" id="IPR003347">
    <property type="entry name" value="JmjC_dom"/>
</dbReference>
<comment type="caution">
    <text evidence="3">The sequence shown here is derived from an EMBL/GenBank/DDBJ whole genome shotgun (WGS) entry which is preliminary data.</text>
</comment>
<dbReference type="SUPFAM" id="SSF51197">
    <property type="entry name" value="Clavaminate synthase-like"/>
    <property type="match status" value="1"/>
</dbReference>
<dbReference type="Pfam" id="PF02373">
    <property type="entry name" value="JmjC"/>
    <property type="match status" value="1"/>
</dbReference>
<accession>A0AAW1PRK6</accession>
<dbReference type="PROSITE" id="PS51184">
    <property type="entry name" value="JMJC"/>
    <property type="match status" value="1"/>
</dbReference>
<feature type="domain" description="JmjC" evidence="2">
    <location>
        <begin position="296"/>
        <end position="485"/>
    </location>
</feature>
<evidence type="ECO:0000259" key="2">
    <source>
        <dbReference type="PROSITE" id="PS51184"/>
    </source>
</evidence>
<evidence type="ECO:0000313" key="4">
    <source>
        <dbReference type="Proteomes" id="UP001465755"/>
    </source>
</evidence>
<evidence type="ECO:0000256" key="1">
    <source>
        <dbReference type="SAM" id="MobiDB-lite"/>
    </source>
</evidence>
<proteinExistence type="predicted"/>